<comment type="similarity">
    <text evidence="3">Belongs to the ERG4/ERG24 family.</text>
</comment>
<evidence type="ECO:0000256" key="12">
    <source>
        <dbReference type="ARBA" id="ARBA00023002"/>
    </source>
</evidence>
<keyword evidence="13" id="KW-0756">Sterol biosynthesis</keyword>
<evidence type="ECO:0000256" key="14">
    <source>
        <dbReference type="ARBA" id="ARBA00023098"/>
    </source>
</evidence>
<keyword evidence="6 23" id="KW-0812">Transmembrane</keyword>
<dbReference type="GO" id="GO:0005789">
    <property type="term" value="C:endoplasmic reticulum membrane"/>
    <property type="evidence" value="ECO:0007669"/>
    <property type="project" value="UniProtKB-SubCell"/>
</dbReference>
<comment type="catalytic activity">
    <reaction evidence="21">
        <text>cholesterol + NADP(+) = 7-dehydrocholesterol + NADPH + H(+)</text>
        <dbReference type="Rhea" id="RHEA:23984"/>
        <dbReference type="ChEBI" id="CHEBI:15378"/>
        <dbReference type="ChEBI" id="CHEBI:16113"/>
        <dbReference type="ChEBI" id="CHEBI:17759"/>
        <dbReference type="ChEBI" id="CHEBI:57783"/>
        <dbReference type="ChEBI" id="CHEBI:58349"/>
        <dbReference type="EC" id="1.3.1.21"/>
    </reaction>
    <physiologicalReaction direction="right-to-left" evidence="21">
        <dbReference type="Rhea" id="RHEA:23986"/>
    </physiologicalReaction>
</comment>
<organism evidence="24 25">
    <name type="scientific">Biomphalaria pfeifferi</name>
    <name type="common">Bloodfluke planorb</name>
    <name type="synonym">Freshwater snail</name>
    <dbReference type="NCBI Taxonomy" id="112525"/>
    <lineage>
        <taxon>Eukaryota</taxon>
        <taxon>Metazoa</taxon>
        <taxon>Spiralia</taxon>
        <taxon>Lophotrochozoa</taxon>
        <taxon>Mollusca</taxon>
        <taxon>Gastropoda</taxon>
        <taxon>Heterobranchia</taxon>
        <taxon>Euthyneura</taxon>
        <taxon>Panpulmonata</taxon>
        <taxon>Hygrophila</taxon>
        <taxon>Lymnaeoidea</taxon>
        <taxon>Planorbidae</taxon>
        <taxon>Biomphalaria</taxon>
    </lineage>
</organism>
<keyword evidence="11 23" id="KW-1133">Transmembrane helix</keyword>
<comment type="pathway">
    <text evidence="2">Steroid biosynthesis; cholesterol biosynthesis.</text>
</comment>
<dbReference type="GO" id="GO:0016132">
    <property type="term" value="P:brassinosteroid biosynthetic process"/>
    <property type="evidence" value="ECO:0007669"/>
    <property type="project" value="TreeGrafter"/>
</dbReference>
<evidence type="ECO:0000256" key="1">
    <source>
        <dbReference type="ARBA" id="ARBA00004477"/>
    </source>
</evidence>
<evidence type="ECO:0000256" key="4">
    <source>
        <dbReference type="ARBA" id="ARBA00022516"/>
    </source>
</evidence>
<keyword evidence="5" id="KW-0153">Cholesterol metabolism</keyword>
<dbReference type="EC" id="1.3.1.21" evidence="18"/>
<feature type="transmembrane region" description="Helical" evidence="23">
    <location>
        <begin position="336"/>
        <end position="356"/>
    </location>
</feature>
<evidence type="ECO:0000256" key="22">
    <source>
        <dbReference type="ARBA" id="ARBA00047826"/>
    </source>
</evidence>
<evidence type="ECO:0000256" key="7">
    <source>
        <dbReference type="ARBA" id="ARBA00022778"/>
    </source>
</evidence>
<evidence type="ECO:0000256" key="6">
    <source>
        <dbReference type="ARBA" id="ARBA00022692"/>
    </source>
</evidence>
<keyword evidence="4" id="KW-0444">Lipid biosynthesis</keyword>
<dbReference type="PROSITE" id="PS01017">
    <property type="entry name" value="STEROL_REDUCT_1"/>
    <property type="match status" value="1"/>
</dbReference>
<evidence type="ECO:0000256" key="15">
    <source>
        <dbReference type="ARBA" id="ARBA00023136"/>
    </source>
</evidence>
<feature type="transmembrane region" description="Helical" evidence="23">
    <location>
        <begin position="307"/>
        <end position="330"/>
    </location>
</feature>
<evidence type="ECO:0000256" key="10">
    <source>
        <dbReference type="ARBA" id="ARBA00022955"/>
    </source>
</evidence>
<dbReference type="EMBL" id="JASAOG010000022">
    <property type="protein sequence ID" value="KAK0063306.1"/>
    <property type="molecule type" value="Genomic_DNA"/>
</dbReference>
<evidence type="ECO:0000256" key="17">
    <source>
        <dbReference type="ARBA" id="ARBA00023221"/>
    </source>
</evidence>
<reference evidence="24" key="1">
    <citation type="journal article" date="2023" name="PLoS Negl. Trop. Dis.">
        <title>A genome sequence for Biomphalaria pfeifferi, the major vector snail for the human-infecting parasite Schistosoma mansoni.</title>
        <authorList>
            <person name="Bu L."/>
            <person name="Lu L."/>
            <person name="Laidemitt M.R."/>
            <person name="Zhang S.M."/>
            <person name="Mutuku M."/>
            <person name="Mkoji G."/>
            <person name="Steinauer M."/>
            <person name="Loker E.S."/>
        </authorList>
    </citation>
    <scope>NUCLEOTIDE SEQUENCE</scope>
    <source>
        <strain evidence="24">KasaAsao</strain>
    </source>
</reference>
<evidence type="ECO:0000256" key="16">
    <source>
        <dbReference type="ARBA" id="ARBA00023166"/>
    </source>
</evidence>
<evidence type="ECO:0000256" key="21">
    <source>
        <dbReference type="ARBA" id="ARBA00047795"/>
    </source>
</evidence>
<feature type="transmembrane region" description="Helical" evidence="23">
    <location>
        <begin position="55"/>
        <end position="76"/>
    </location>
</feature>
<evidence type="ECO:0000256" key="13">
    <source>
        <dbReference type="ARBA" id="ARBA00023011"/>
    </source>
</evidence>
<accession>A0AAD8FH76</accession>
<dbReference type="GO" id="GO:0047598">
    <property type="term" value="F:7-dehydrocholesterol reductase activity"/>
    <property type="evidence" value="ECO:0007669"/>
    <property type="project" value="UniProtKB-EC"/>
</dbReference>
<comment type="catalytic activity">
    <reaction evidence="22">
        <text>7-dehydrodesmosterol + NADPH + H(+) = desmosterol + NADP(+)</text>
        <dbReference type="Rhea" id="RHEA:46740"/>
        <dbReference type="ChEBI" id="CHEBI:15378"/>
        <dbReference type="ChEBI" id="CHEBI:17737"/>
        <dbReference type="ChEBI" id="CHEBI:27910"/>
        <dbReference type="ChEBI" id="CHEBI:57783"/>
        <dbReference type="ChEBI" id="CHEBI:58349"/>
    </reaction>
    <physiologicalReaction direction="left-to-right" evidence="22">
        <dbReference type="Rhea" id="RHEA:46741"/>
    </physiologicalReaction>
</comment>
<evidence type="ECO:0000256" key="8">
    <source>
        <dbReference type="ARBA" id="ARBA00022824"/>
    </source>
</evidence>
<comment type="caution">
    <text evidence="24">The sequence shown here is derived from an EMBL/GenBank/DDBJ whole genome shotgun (WGS) entry which is preliminary data.</text>
</comment>
<dbReference type="AlphaFoldDB" id="A0AAD8FH76"/>
<comment type="subcellular location">
    <subcellularLocation>
        <location evidence="1">Endoplasmic reticulum membrane</location>
        <topology evidence="1">Multi-pass membrane protein</topology>
    </subcellularLocation>
</comment>
<keyword evidence="8" id="KW-0256">Endoplasmic reticulum</keyword>
<reference evidence="24" key="2">
    <citation type="submission" date="2023-04" db="EMBL/GenBank/DDBJ databases">
        <authorList>
            <person name="Bu L."/>
            <person name="Lu L."/>
            <person name="Laidemitt M.R."/>
            <person name="Zhang S.M."/>
            <person name="Mutuku M."/>
            <person name="Mkoji G."/>
            <person name="Steinauer M."/>
            <person name="Loker E.S."/>
        </authorList>
    </citation>
    <scope>NUCLEOTIDE SEQUENCE</scope>
    <source>
        <strain evidence="24">KasaAsao</strain>
        <tissue evidence="24">Whole Snail</tissue>
    </source>
</reference>
<feature type="transmembrane region" description="Helical" evidence="23">
    <location>
        <begin position="152"/>
        <end position="175"/>
    </location>
</feature>
<dbReference type="PANTHER" id="PTHR21257">
    <property type="entry name" value="DELTA(14)-STEROL REDUCTASE"/>
    <property type="match status" value="1"/>
</dbReference>
<dbReference type="PANTHER" id="PTHR21257:SF38">
    <property type="entry name" value="7-DEHYDROCHOLESTEROL REDUCTASE"/>
    <property type="match status" value="1"/>
</dbReference>
<dbReference type="InterPro" id="IPR001171">
    <property type="entry name" value="ERG24_DHCR-like"/>
</dbReference>
<evidence type="ECO:0000256" key="2">
    <source>
        <dbReference type="ARBA" id="ARBA00004770"/>
    </source>
</evidence>
<keyword evidence="12" id="KW-0560">Oxidoreductase</keyword>
<evidence type="ECO:0000256" key="5">
    <source>
        <dbReference type="ARBA" id="ARBA00022548"/>
    </source>
</evidence>
<name>A0AAD8FH76_BIOPF</name>
<keyword evidence="17" id="KW-0753">Steroid metabolism</keyword>
<evidence type="ECO:0000313" key="24">
    <source>
        <dbReference type="EMBL" id="KAK0063306.1"/>
    </source>
</evidence>
<evidence type="ECO:0000256" key="3">
    <source>
        <dbReference type="ARBA" id="ARBA00005402"/>
    </source>
</evidence>
<dbReference type="Gene3D" id="1.20.120.1630">
    <property type="match status" value="1"/>
</dbReference>
<feature type="transmembrane region" description="Helical" evidence="23">
    <location>
        <begin position="268"/>
        <end position="286"/>
    </location>
</feature>
<dbReference type="Proteomes" id="UP001233172">
    <property type="component" value="Unassembled WGS sequence"/>
</dbReference>
<proteinExistence type="inferred from homology"/>
<evidence type="ECO:0000256" key="18">
    <source>
        <dbReference type="ARBA" id="ARBA00038851"/>
    </source>
</evidence>
<gene>
    <name evidence="24" type="ORF">Bpfe_007502</name>
</gene>
<dbReference type="Pfam" id="PF01222">
    <property type="entry name" value="ERG4_ERG24"/>
    <property type="match status" value="1"/>
</dbReference>
<keyword evidence="16" id="KW-1207">Sterol metabolism</keyword>
<evidence type="ECO:0000256" key="9">
    <source>
        <dbReference type="ARBA" id="ARBA00022857"/>
    </source>
</evidence>
<evidence type="ECO:0000256" key="23">
    <source>
        <dbReference type="SAM" id="Phobius"/>
    </source>
</evidence>
<dbReference type="PROSITE" id="PS01018">
    <property type="entry name" value="STEROL_REDUCT_2"/>
    <property type="match status" value="1"/>
</dbReference>
<keyword evidence="7" id="KW-0152">Cholesterol biosynthesis</keyword>
<keyword evidence="10" id="KW-0752">Steroid biosynthesis</keyword>
<sequence length="479" mass="55282">MESQVSDKLCLRTNEKRYDVCTFEFKVENGKITGACSSGVSSSISQKTDFINKTVMPLVLLITMPNFVIVLWYTVIHCNGIYLKMLSVFTEKSVFSGMSYIWSLARSPSPVIIWSLVLYGVYALAMMKLLPGRTVFGPVTSKGNVPVYKDNGFIFFVLTMILFWTLTLLLRPFGISPSMYYDKFDEMIVTLNVCSLLFCFALYLKGKLAPSSTDSGSSGNIIFDYYWGMELYPRIFGFDVKVFIICRFGLMIWALMVCIHAVKSYELHGFVDSIFVSALLQIIYLTRSFWWEAGYLATTDIIVDRAGFYLCWGCMVYVPVLYTLVTFYLVTHPVHLGLPVSAVLILAGLLSLFINYEADLQKQKVRKTNGECLIWGQKPDIIRAKYQLETGETKENILLISGWWAVSRHFHYIPEVIITLLWSFPARFENLLPYSHIFFLLVLLIHRSFRDDRKCRQKYGTFWSQYCERVRYRIVPHLF</sequence>
<keyword evidence="15 23" id="KW-0472">Membrane</keyword>
<keyword evidence="25" id="KW-1185">Reference proteome</keyword>
<evidence type="ECO:0000313" key="25">
    <source>
        <dbReference type="Proteomes" id="UP001233172"/>
    </source>
</evidence>
<dbReference type="GO" id="GO:0006695">
    <property type="term" value="P:cholesterol biosynthetic process"/>
    <property type="evidence" value="ECO:0007669"/>
    <property type="project" value="UniProtKB-KW"/>
</dbReference>
<evidence type="ECO:0000256" key="19">
    <source>
        <dbReference type="ARBA" id="ARBA00039984"/>
    </source>
</evidence>
<protein>
    <recommendedName>
        <fullName evidence="19">7-dehydrocholesterol reductase</fullName>
        <ecNumber evidence="18">1.3.1.21</ecNumber>
    </recommendedName>
    <alternativeName>
        <fullName evidence="20">Sterol Delta(7)-reductase</fullName>
    </alternativeName>
</protein>
<evidence type="ECO:0000256" key="11">
    <source>
        <dbReference type="ARBA" id="ARBA00022989"/>
    </source>
</evidence>
<feature type="transmembrane region" description="Helical" evidence="23">
    <location>
        <begin position="111"/>
        <end position="131"/>
    </location>
</feature>
<dbReference type="InterPro" id="IPR018083">
    <property type="entry name" value="Sterol_reductase_CS"/>
</dbReference>
<evidence type="ECO:0000256" key="20">
    <source>
        <dbReference type="ARBA" id="ARBA00042688"/>
    </source>
</evidence>
<keyword evidence="9" id="KW-0521">NADP</keyword>
<keyword evidence="14" id="KW-0443">Lipid metabolism</keyword>
<feature type="transmembrane region" description="Helical" evidence="23">
    <location>
        <begin position="187"/>
        <end position="204"/>
    </location>
</feature>
<feature type="transmembrane region" description="Helical" evidence="23">
    <location>
        <begin position="242"/>
        <end position="262"/>
    </location>
</feature>